<dbReference type="InterPro" id="IPR036969">
    <property type="entry name" value="Citrate_synthase_sf"/>
</dbReference>
<dbReference type="GO" id="GO:0036440">
    <property type="term" value="F:citrate synthase activity"/>
    <property type="evidence" value="ECO:0007669"/>
    <property type="project" value="UniProtKB-EC"/>
</dbReference>
<dbReference type="AlphaFoldDB" id="A0A5C6E0Z9"/>
<dbReference type="Gene3D" id="1.10.230.10">
    <property type="entry name" value="Cytochrome P450-Terp, domain 2"/>
    <property type="match status" value="1"/>
</dbReference>
<dbReference type="PROSITE" id="PS00480">
    <property type="entry name" value="CITRATE_SYNTHASE"/>
    <property type="match status" value="1"/>
</dbReference>
<dbReference type="Pfam" id="PF00285">
    <property type="entry name" value="Citrate_synt"/>
    <property type="match status" value="1"/>
</dbReference>
<dbReference type="GO" id="GO:0005737">
    <property type="term" value="C:cytoplasm"/>
    <property type="evidence" value="ECO:0007669"/>
    <property type="project" value="InterPro"/>
</dbReference>
<evidence type="ECO:0000256" key="1">
    <source>
        <dbReference type="ARBA" id="ARBA00004751"/>
    </source>
</evidence>
<dbReference type="NCBIfam" id="TIGR01798">
    <property type="entry name" value="cit_synth_I"/>
    <property type="match status" value="1"/>
</dbReference>
<dbReference type="OrthoDB" id="9800864at2"/>
<sequence>MKNALSIAAKLEVESKGNAKLVFEDQELAMPVVEGSEGERGIDISQLRAKTKLITLDEGFVNTGSTRSAITFLDGEKGILRYRGYPIEQLAANCDFIETAFLLIYGELPTRHEAASFRAGIRDHTMIHEDMKSFYNGFPHHAHPMSILSSVVGALAMFYQDSLDPNDPKQVEISLYRLLAKLPTIAAYSYKKSVGQPFMYPDNNLTYCENFLHMMFATPTCEYEVDPDFAEALRLLLIVHADHEQNCSTSTVRMVGSSNTNLFAAISAGISALWGPLHGGANEACVNMLDQIVQDGGNVKKYIERAKDKDDDYRLMGFGHRVYKNFDPRATIIKASCDKLLEKLNLDDPLFEVAQELADVALRDDYFIEKKLYPNVDFYSGVIYRALGIPVQMFTVLFAIGRLPGWISHWIEMHNNEATRINRPRQIYTGSTERQFVPIEKRG</sequence>
<evidence type="ECO:0000313" key="11">
    <source>
        <dbReference type="EMBL" id="TWU41637.1"/>
    </source>
</evidence>
<dbReference type="CDD" id="cd06114">
    <property type="entry name" value="EcCS_like"/>
    <property type="match status" value="1"/>
</dbReference>
<dbReference type="InterPro" id="IPR019810">
    <property type="entry name" value="Citrate_synthase_AS"/>
</dbReference>
<dbReference type="PANTHER" id="PTHR42871:SF1">
    <property type="entry name" value="CITRATE SYNTHASE"/>
    <property type="match status" value="1"/>
</dbReference>
<dbReference type="PANTHER" id="PTHR42871">
    <property type="entry name" value="CITRATE SYNTHASE"/>
    <property type="match status" value="1"/>
</dbReference>
<name>A0A5C6E0Z9_9BACT</name>
<gene>
    <name evidence="11" type="primary">gltA2_2</name>
    <name evidence="11" type="ORF">Q31b_30910</name>
</gene>
<dbReference type="InterPro" id="IPR010953">
    <property type="entry name" value="Citrate_synthase_typ-I"/>
</dbReference>
<evidence type="ECO:0000256" key="6">
    <source>
        <dbReference type="NCBIfam" id="TIGR01798"/>
    </source>
</evidence>
<dbReference type="GO" id="GO:0006099">
    <property type="term" value="P:tricarboxylic acid cycle"/>
    <property type="evidence" value="ECO:0007669"/>
    <property type="project" value="UniProtKB-UniRule"/>
</dbReference>
<keyword evidence="12" id="KW-1185">Reference proteome</keyword>
<reference evidence="11 12" key="1">
    <citation type="submission" date="2019-02" db="EMBL/GenBank/DDBJ databases">
        <title>Deep-cultivation of Planctomycetes and their phenomic and genomic characterization uncovers novel biology.</title>
        <authorList>
            <person name="Wiegand S."/>
            <person name="Jogler M."/>
            <person name="Boedeker C."/>
            <person name="Pinto D."/>
            <person name="Vollmers J."/>
            <person name="Rivas-Marin E."/>
            <person name="Kohn T."/>
            <person name="Peeters S.H."/>
            <person name="Heuer A."/>
            <person name="Rast P."/>
            <person name="Oberbeckmann S."/>
            <person name="Bunk B."/>
            <person name="Jeske O."/>
            <person name="Meyerdierks A."/>
            <person name="Storesund J.E."/>
            <person name="Kallscheuer N."/>
            <person name="Luecker S."/>
            <person name="Lage O.M."/>
            <person name="Pohl T."/>
            <person name="Merkel B.J."/>
            <person name="Hornburger P."/>
            <person name="Mueller R.-W."/>
            <person name="Bruemmer F."/>
            <person name="Labrenz M."/>
            <person name="Spormann A.M."/>
            <person name="Op Den Camp H."/>
            <person name="Overmann J."/>
            <person name="Amann R."/>
            <person name="Jetten M.S.M."/>
            <person name="Mascher T."/>
            <person name="Medema M.H."/>
            <person name="Devos D.P."/>
            <person name="Kaster A.-K."/>
            <person name="Ovreas L."/>
            <person name="Rohde M."/>
            <person name="Galperin M.Y."/>
            <person name="Jogler C."/>
        </authorList>
    </citation>
    <scope>NUCLEOTIDE SEQUENCE [LARGE SCALE GENOMIC DNA]</scope>
    <source>
        <strain evidence="11 12">Q31b</strain>
    </source>
</reference>
<dbReference type="InterPro" id="IPR016142">
    <property type="entry name" value="Citrate_synth-like_lrg_a-sub"/>
</dbReference>
<evidence type="ECO:0000256" key="8">
    <source>
        <dbReference type="PIRSR" id="PIRSR001369-1"/>
    </source>
</evidence>
<evidence type="ECO:0000313" key="12">
    <source>
        <dbReference type="Proteomes" id="UP000315471"/>
    </source>
</evidence>
<evidence type="ECO:0000256" key="7">
    <source>
        <dbReference type="PIRNR" id="PIRNR001369"/>
    </source>
</evidence>
<protein>
    <recommendedName>
        <fullName evidence="6 7">Citrate synthase</fullName>
    </recommendedName>
</protein>
<evidence type="ECO:0000256" key="2">
    <source>
        <dbReference type="ARBA" id="ARBA00010566"/>
    </source>
</evidence>
<dbReference type="PIRSF" id="PIRSF001369">
    <property type="entry name" value="Citrate_synth"/>
    <property type="match status" value="1"/>
</dbReference>
<organism evidence="11 12">
    <name type="scientific">Novipirellula aureliae</name>
    <dbReference type="NCBI Taxonomy" id="2527966"/>
    <lineage>
        <taxon>Bacteria</taxon>
        <taxon>Pseudomonadati</taxon>
        <taxon>Planctomycetota</taxon>
        <taxon>Planctomycetia</taxon>
        <taxon>Pirellulales</taxon>
        <taxon>Pirellulaceae</taxon>
        <taxon>Novipirellula</taxon>
    </lineage>
</organism>
<evidence type="ECO:0000256" key="3">
    <source>
        <dbReference type="ARBA" id="ARBA00022532"/>
    </source>
</evidence>
<dbReference type="PRINTS" id="PR00143">
    <property type="entry name" value="CITRTSNTHASE"/>
</dbReference>
<feature type="active site" evidence="8">
    <location>
        <position position="320"/>
    </location>
</feature>
<dbReference type="Proteomes" id="UP000315471">
    <property type="component" value="Unassembled WGS sequence"/>
</dbReference>
<dbReference type="Gene3D" id="1.10.580.10">
    <property type="entry name" value="Citrate Synthase, domain 1"/>
    <property type="match status" value="1"/>
</dbReference>
<feature type="active site" evidence="8">
    <location>
        <position position="377"/>
    </location>
</feature>
<evidence type="ECO:0000256" key="4">
    <source>
        <dbReference type="ARBA" id="ARBA00022679"/>
    </source>
</evidence>
<dbReference type="RefSeq" id="WP_146600408.1">
    <property type="nucleotide sequence ID" value="NZ_SJPY01000004.1"/>
</dbReference>
<evidence type="ECO:0000256" key="9">
    <source>
        <dbReference type="RuleBase" id="RU003370"/>
    </source>
</evidence>
<dbReference type="InterPro" id="IPR016143">
    <property type="entry name" value="Citrate_synth-like_sm_a-sub"/>
</dbReference>
<dbReference type="SUPFAM" id="SSF48256">
    <property type="entry name" value="Citrate synthase"/>
    <property type="match status" value="1"/>
</dbReference>
<comment type="catalytic activity">
    <reaction evidence="5 9">
        <text>oxaloacetate + acetyl-CoA + H2O = citrate + CoA + H(+)</text>
        <dbReference type="Rhea" id="RHEA:16845"/>
        <dbReference type="ChEBI" id="CHEBI:15377"/>
        <dbReference type="ChEBI" id="CHEBI:15378"/>
        <dbReference type="ChEBI" id="CHEBI:16452"/>
        <dbReference type="ChEBI" id="CHEBI:16947"/>
        <dbReference type="ChEBI" id="CHEBI:57287"/>
        <dbReference type="ChEBI" id="CHEBI:57288"/>
        <dbReference type="EC" id="2.3.3.16"/>
    </reaction>
</comment>
<dbReference type="EMBL" id="SJPY01000004">
    <property type="protein sequence ID" value="TWU41637.1"/>
    <property type="molecule type" value="Genomic_DNA"/>
</dbReference>
<dbReference type="InterPro" id="IPR024176">
    <property type="entry name" value="Citrate_synthase_bac-typ"/>
</dbReference>
<proteinExistence type="inferred from homology"/>
<keyword evidence="11" id="KW-0012">Acyltransferase</keyword>
<dbReference type="Gene3D" id="2.20.28.60">
    <property type="match status" value="1"/>
</dbReference>
<evidence type="ECO:0000256" key="5">
    <source>
        <dbReference type="ARBA" id="ARBA00049288"/>
    </source>
</evidence>
<dbReference type="NCBIfam" id="NF004126">
    <property type="entry name" value="PRK05614.1"/>
    <property type="match status" value="1"/>
</dbReference>
<keyword evidence="4 7" id="KW-0808">Transferase</keyword>
<dbReference type="FunFam" id="1.10.230.10:FF:000002">
    <property type="entry name" value="Citrate synthase"/>
    <property type="match status" value="1"/>
</dbReference>
<comment type="caution">
    <text evidence="11">The sequence shown here is derived from an EMBL/GenBank/DDBJ whole genome shotgun (WGS) entry which is preliminary data.</text>
</comment>
<accession>A0A5C6E0Z9</accession>
<comment type="pathway">
    <text evidence="1 9">Carbohydrate metabolism; tricarboxylic acid cycle; isocitrate from oxaloacetate: step 1/2.</text>
</comment>
<evidence type="ECO:0000256" key="10">
    <source>
        <dbReference type="RuleBase" id="RU003406"/>
    </source>
</evidence>
<dbReference type="InterPro" id="IPR002020">
    <property type="entry name" value="Citrate_synthase"/>
</dbReference>
<dbReference type="UniPathway" id="UPA00223">
    <property type="reaction ID" value="UER00717"/>
</dbReference>
<comment type="similarity">
    <text evidence="2 7 10">Belongs to the citrate synthase family.</text>
</comment>
<keyword evidence="3 9" id="KW-0816">Tricarboxylic acid cycle</keyword>